<dbReference type="PANTHER" id="PTHR30055:SF235">
    <property type="entry name" value="TRANSCRIPTIONAL REGULATORY PROTEIN"/>
    <property type="match status" value="1"/>
</dbReference>
<dbReference type="SUPFAM" id="SSF46689">
    <property type="entry name" value="Homeodomain-like"/>
    <property type="match status" value="1"/>
</dbReference>
<feature type="domain" description="HTH tetR-type" evidence="3">
    <location>
        <begin position="6"/>
        <end position="66"/>
    </location>
</feature>
<dbReference type="InterPro" id="IPR036271">
    <property type="entry name" value="Tet_transcr_reg_TetR-rel_C_sf"/>
</dbReference>
<dbReference type="GO" id="GO:0003700">
    <property type="term" value="F:DNA-binding transcription factor activity"/>
    <property type="evidence" value="ECO:0007669"/>
    <property type="project" value="TreeGrafter"/>
</dbReference>
<dbReference type="InterPro" id="IPR009057">
    <property type="entry name" value="Homeodomain-like_sf"/>
</dbReference>
<dbReference type="PANTHER" id="PTHR30055">
    <property type="entry name" value="HTH-TYPE TRANSCRIPTIONAL REGULATOR RUTR"/>
    <property type="match status" value="1"/>
</dbReference>
<sequence>MKRSSEESKETILAAARERFATEGYDRATIRAIAAEANIDPAMVMRYFGNKEQLFAAAAEFDLRLPDLADVERERVGAVLAAHFLDRWEGDEALMILLRGGVTKEDVAERMRGIFANQLAPIVNRLSSDPSEAPTRAALVSTQILGLALCRYVLRVPPVVAMSREEVIAWFGPTLQYYLTGEAPVR</sequence>
<dbReference type="Pfam" id="PF00440">
    <property type="entry name" value="TetR_N"/>
    <property type="match status" value="1"/>
</dbReference>
<evidence type="ECO:0000256" key="2">
    <source>
        <dbReference type="PROSITE-ProRule" id="PRU00335"/>
    </source>
</evidence>
<name>A0A7W7RDV5_9ACTN</name>
<proteinExistence type="predicted"/>
<accession>A0A7W7RDV5</accession>
<protein>
    <submittedName>
        <fullName evidence="4">AcrR family transcriptional regulator</fullName>
    </submittedName>
</protein>
<evidence type="ECO:0000313" key="5">
    <source>
        <dbReference type="Proteomes" id="UP000523007"/>
    </source>
</evidence>
<evidence type="ECO:0000313" key="4">
    <source>
        <dbReference type="EMBL" id="MBB4929621.1"/>
    </source>
</evidence>
<dbReference type="InterPro" id="IPR001647">
    <property type="entry name" value="HTH_TetR"/>
</dbReference>
<evidence type="ECO:0000259" key="3">
    <source>
        <dbReference type="PROSITE" id="PS50977"/>
    </source>
</evidence>
<dbReference type="RefSeq" id="WP_184574254.1">
    <property type="nucleotide sequence ID" value="NZ_JACHJT010000001.1"/>
</dbReference>
<dbReference type="Gene3D" id="1.10.10.60">
    <property type="entry name" value="Homeodomain-like"/>
    <property type="match status" value="1"/>
</dbReference>
<dbReference type="Gene3D" id="1.10.357.10">
    <property type="entry name" value="Tetracycline Repressor, domain 2"/>
    <property type="match status" value="1"/>
</dbReference>
<dbReference type="EMBL" id="JACHJT010000001">
    <property type="protein sequence ID" value="MBB4929621.1"/>
    <property type="molecule type" value="Genomic_DNA"/>
</dbReference>
<dbReference type="PROSITE" id="PS50977">
    <property type="entry name" value="HTH_TETR_2"/>
    <property type="match status" value="1"/>
</dbReference>
<dbReference type="AlphaFoldDB" id="A0A7W7RDV5"/>
<keyword evidence="1 2" id="KW-0238">DNA-binding</keyword>
<dbReference type="GO" id="GO:0000976">
    <property type="term" value="F:transcription cis-regulatory region binding"/>
    <property type="evidence" value="ECO:0007669"/>
    <property type="project" value="TreeGrafter"/>
</dbReference>
<dbReference type="Pfam" id="PF17920">
    <property type="entry name" value="TetR_C_16"/>
    <property type="match status" value="1"/>
</dbReference>
<organism evidence="4 5">
    <name type="scientific">Lipingzhangella halophila</name>
    <dbReference type="NCBI Taxonomy" id="1783352"/>
    <lineage>
        <taxon>Bacteria</taxon>
        <taxon>Bacillati</taxon>
        <taxon>Actinomycetota</taxon>
        <taxon>Actinomycetes</taxon>
        <taxon>Streptosporangiales</taxon>
        <taxon>Nocardiopsidaceae</taxon>
        <taxon>Lipingzhangella</taxon>
    </lineage>
</organism>
<evidence type="ECO:0000256" key="1">
    <source>
        <dbReference type="ARBA" id="ARBA00023125"/>
    </source>
</evidence>
<comment type="caution">
    <text evidence="4">The sequence shown here is derived from an EMBL/GenBank/DDBJ whole genome shotgun (WGS) entry which is preliminary data.</text>
</comment>
<reference evidence="4 5" key="1">
    <citation type="submission" date="2020-08" db="EMBL/GenBank/DDBJ databases">
        <title>Sequencing the genomes of 1000 actinobacteria strains.</title>
        <authorList>
            <person name="Klenk H.-P."/>
        </authorList>
    </citation>
    <scope>NUCLEOTIDE SEQUENCE [LARGE SCALE GENOMIC DNA]</scope>
    <source>
        <strain evidence="4 5">DSM 102030</strain>
    </source>
</reference>
<dbReference type="Proteomes" id="UP000523007">
    <property type="component" value="Unassembled WGS sequence"/>
</dbReference>
<feature type="DNA-binding region" description="H-T-H motif" evidence="2">
    <location>
        <begin position="29"/>
        <end position="48"/>
    </location>
</feature>
<dbReference type="InterPro" id="IPR050109">
    <property type="entry name" value="HTH-type_TetR-like_transc_reg"/>
</dbReference>
<keyword evidence="5" id="KW-1185">Reference proteome</keyword>
<dbReference type="InterPro" id="IPR041678">
    <property type="entry name" value="TetR_C_16"/>
</dbReference>
<dbReference type="SUPFAM" id="SSF48498">
    <property type="entry name" value="Tetracyclin repressor-like, C-terminal domain"/>
    <property type="match status" value="1"/>
</dbReference>
<gene>
    <name evidence="4" type="ORF">F4561_000441</name>
</gene>
<dbReference type="PRINTS" id="PR00455">
    <property type="entry name" value="HTHTETR"/>
</dbReference>